<gene>
    <name evidence="1" type="ORF">Z519_11748</name>
</gene>
<dbReference type="Gene3D" id="3.40.50.620">
    <property type="entry name" value="HUPs"/>
    <property type="match status" value="1"/>
</dbReference>
<proteinExistence type="predicted"/>
<dbReference type="PANTHER" id="PTHR30336">
    <property type="entry name" value="INNER MEMBRANE PROTEIN, PROBABLE PERMEASE"/>
    <property type="match status" value="1"/>
</dbReference>
<dbReference type="GeneID" id="27704676"/>
<dbReference type="EMBL" id="KN847002">
    <property type="protein sequence ID" value="KIW87774.1"/>
    <property type="molecule type" value="Genomic_DNA"/>
</dbReference>
<dbReference type="RefSeq" id="XP_016614443.1">
    <property type="nucleotide sequence ID" value="XM_016769459.1"/>
</dbReference>
<dbReference type="OrthoDB" id="17725at2759"/>
<dbReference type="InterPro" id="IPR014729">
    <property type="entry name" value="Rossmann-like_a/b/a_fold"/>
</dbReference>
<dbReference type="Gene3D" id="1.10.3620.10">
    <property type="entry name" value="YdcF like domain"/>
    <property type="match status" value="1"/>
</dbReference>
<dbReference type="HOGENOM" id="CLU_084257_0_0_1"/>
<dbReference type="VEuPathDB" id="FungiDB:Z519_11748"/>
<dbReference type="AlphaFoldDB" id="A0A0D2HTK9"/>
<dbReference type="InterPro" id="IPR051599">
    <property type="entry name" value="Cell_Envelope_Assoc"/>
</dbReference>
<dbReference type="GO" id="GO:0005886">
    <property type="term" value="C:plasma membrane"/>
    <property type="evidence" value="ECO:0007669"/>
    <property type="project" value="TreeGrafter"/>
</dbReference>
<name>A0A0D2HTK9_CLAB1</name>
<reference evidence="1" key="1">
    <citation type="submission" date="2015-01" db="EMBL/GenBank/DDBJ databases">
        <title>The Genome Sequence of Cladophialophora bantiana CBS 173.52.</title>
        <authorList>
            <consortium name="The Broad Institute Genomics Platform"/>
            <person name="Cuomo C."/>
            <person name="de Hoog S."/>
            <person name="Gorbushina A."/>
            <person name="Stielow B."/>
            <person name="Teixiera M."/>
            <person name="Abouelleil A."/>
            <person name="Chapman S.B."/>
            <person name="Priest M."/>
            <person name="Young S.K."/>
            <person name="Wortman J."/>
            <person name="Nusbaum C."/>
            <person name="Birren B."/>
        </authorList>
    </citation>
    <scope>NUCLEOTIDE SEQUENCE [LARGE SCALE GENOMIC DNA]</scope>
    <source>
        <strain evidence="1">CBS 173.52</strain>
    </source>
</reference>
<organism evidence="1">
    <name type="scientific">Cladophialophora bantiana (strain ATCC 10958 / CBS 173.52 / CDC B-1940 / NIH 8579)</name>
    <name type="common">Xylohypha bantiana</name>
    <dbReference type="NCBI Taxonomy" id="1442370"/>
    <lineage>
        <taxon>Eukaryota</taxon>
        <taxon>Fungi</taxon>
        <taxon>Dikarya</taxon>
        <taxon>Ascomycota</taxon>
        <taxon>Pezizomycotina</taxon>
        <taxon>Eurotiomycetes</taxon>
        <taxon>Chaetothyriomycetidae</taxon>
        <taxon>Chaetothyriales</taxon>
        <taxon>Herpotrichiellaceae</taxon>
        <taxon>Cladophialophora</taxon>
    </lineage>
</organism>
<dbReference type="PANTHER" id="PTHR30336:SF20">
    <property type="entry name" value="DUF218 DOMAIN-CONTAINING PROTEIN"/>
    <property type="match status" value="1"/>
</dbReference>
<accession>A0A0D2HTK9</accession>
<evidence type="ECO:0008006" key="2">
    <source>
        <dbReference type="Google" id="ProtNLM"/>
    </source>
</evidence>
<evidence type="ECO:0000313" key="1">
    <source>
        <dbReference type="EMBL" id="KIW87774.1"/>
    </source>
</evidence>
<sequence length="277" mass="30943">MVFLSLADVADINTLSRYLSHLQVSSLYTCSPVDVIVFCGNAILPIAQNVFSALEARPDLTKTLVICGGIGHSTRFLYEAIRDHGEYCHLAANIDGLPEAAVYELILTEYYPNIVRRIKSGQIKCIIEANSTNCGANAIETRRVLELHSVPLPKSCVVVQDPTMSLRTLAAFQHTYQDVEPTPEFLSCPTFVPVVSLDERGMLRIRADHSLSTVDIDSSALWESHRFFDLLMGEIPRLRDDTDGYGPKGKGFIVHVDVPEEVEDAWARLREVLHFKR</sequence>
<protein>
    <recommendedName>
        <fullName evidence="2">DUF218 domain-containing protein</fullName>
    </recommendedName>
</protein>